<dbReference type="InterPro" id="IPR036997">
    <property type="entry name" value="PA28_C_sf"/>
</dbReference>
<reference evidence="3" key="1">
    <citation type="submission" date="2014-03" db="EMBL/GenBank/DDBJ databases">
        <authorList>
            <person name="Aksoy S."/>
            <person name="Warren W."/>
            <person name="Wilson R.K."/>
        </authorList>
    </citation>
    <scope>NUCLEOTIDE SEQUENCE [LARGE SCALE GENOMIC DNA]</scope>
    <source>
        <strain evidence="3">IAEA</strain>
    </source>
</reference>
<dbReference type="VEuPathDB" id="VectorBase:GBRI012187"/>
<dbReference type="InterPro" id="IPR036252">
    <property type="entry name" value="Proteasome_activ_sf"/>
</dbReference>
<dbReference type="GO" id="GO:0008537">
    <property type="term" value="C:proteasome activator complex"/>
    <property type="evidence" value="ECO:0007669"/>
    <property type="project" value="InterPro"/>
</dbReference>
<name>A0A1A9WAF3_9MUSC</name>
<proteinExistence type="predicted"/>
<dbReference type="AlphaFoldDB" id="A0A1A9WAF3"/>
<organism evidence="2 3">
    <name type="scientific">Glossina brevipalpis</name>
    <dbReference type="NCBI Taxonomy" id="37001"/>
    <lineage>
        <taxon>Eukaryota</taxon>
        <taxon>Metazoa</taxon>
        <taxon>Ecdysozoa</taxon>
        <taxon>Arthropoda</taxon>
        <taxon>Hexapoda</taxon>
        <taxon>Insecta</taxon>
        <taxon>Pterygota</taxon>
        <taxon>Neoptera</taxon>
        <taxon>Endopterygota</taxon>
        <taxon>Diptera</taxon>
        <taxon>Brachycera</taxon>
        <taxon>Muscomorpha</taxon>
        <taxon>Hippoboscoidea</taxon>
        <taxon>Glossinidae</taxon>
        <taxon>Glossina</taxon>
    </lineage>
</organism>
<accession>A0A1A9WAF3</accession>
<feature type="domain" description="Proteasome activator PA28 C-terminal" evidence="1">
    <location>
        <begin position="50"/>
        <end position="111"/>
    </location>
</feature>
<dbReference type="InterPro" id="IPR003186">
    <property type="entry name" value="PA28_C"/>
</dbReference>
<dbReference type="SUPFAM" id="SSF47216">
    <property type="entry name" value="Proteasome activator"/>
    <property type="match status" value="1"/>
</dbReference>
<protein>
    <recommendedName>
        <fullName evidence="1">Proteasome activator PA28 C-terminal domain-containing protein</fullName>
    </recommendedName>
</protein>
<evidence type="ECO:0000313" key="2">
    <source>
        <dbReference type="EnsemblMetazoa" id="GBRI012187-PA"/>
    </source>
</evidence>
<evidence type="ECO:0000259" key="1">
    <source>
        <dbReference type="Pfam" id="PF02252"/>
    </source>
</evidence>
<dbReference type="Gene3D" id="1.20.120.180">
    <property type="entry name" value="Proteasome activator pa28, C-terminal domain"/>
    <property type="match status" value="1"/>
</dbReference>
<evidence type="ECO:0000313" key="3">
    <source>
        <dbReference type="Proteomes" id="UP000091820"/>
    </source>
</evidence>
<sequence>MFYDRIFSGVHQDVNISGLETALVSDNNDDDGGDADNQSARRARMFLPTSNAPLCEMIEIIKPITRKLAEDSNFLKMYRISFTILKVEDENSFEVSLQKSALVKIQAVRKTGPGNFLITLLVNACQSRC</sequence>
<dbReference type="Proteomes" id="UP000091820">
    <property type="component" value="Unassembled WGS sequence"/>
</dbReference>
<reference evidence="2" key="2">
    <citation type="submission" date="2020-05" db="UniProtKB">
        <authorList>
            <consortium name="EnsemblMetazoa"/>
        </authorList>
    </citation>
    <scope>IDENTIFICATION</scope>
    <source>
        <strain evidence="2">IAEA</strain>
    </source>
</reference>
<keyword evidence="3" id="KW-1185">Reference proteome</keyword>
<dbReference type="EnsemblMetazoa" id="GBRI012187-RA">
    <property type="protein sequence ID" value="GBRI012187-PA"/>
    <property type="gene ID" value="GBRI012187"/>
</dbReference>
<dbReference type="Pfam" id="PF02252">
    <property type="entry name" value="PA28_C"/>
    <property type="match status" value="1"/>
</dbReference>
<dbReference type="STRING" id="37001.A0A1A9WAF3"/>